<proteinExistence type="predicted"/>
<evidence type="ECO:0000313" key="2">
    <source>
        <dbReference type="Proteomes" id="UP000035800"/>
    </source>
</evidence>
<accession>K8YF85</accession>
<protein>
    <submittedName>
        <fullName evidence="1">Uncharacterized protein</fullName>
    </submittedName>
</protein>
<dbReference type="EMBL" id="CP006694">
    <property type="protein sequence ID" value="EKT88010.2"/>
    <property type="molecule type" value="Genomic_DNA"/>
</dbReference>
<dbReference type="STRING" id="758847.LSS_03454"/>
<reference evidence="1 2" key="2">
    <citation type="journal article" date="2014" name="Emerg. Microbes Infect.">
        <title>Potential impact on kidney infection: a whole-genome analysis of Leptospira santarosai serovar Shermani.</title>
        <authorList>
            <person name="Chou L.F."/>
            <person name="Chen T.W."/>
            <person name="Ko Y.C."/>
            <person name="Pan M.J."/>
            <person name="Tian Y.C."/>
            <person name="Chiu C.H."/>
            <person name="Tang P."/>
            <person name="Hung C.C."/>
            <person name="Yang C.W."/>
        </authorList>
    </citation>
    <scope>NUCLEOTIDE SEQUENCE</scope>
    <source>
        <strain evidence="1 2">LT 821</strain>
    </source>
</reference>
<reference evidence="1 2" key="1">
    <citation type="journal article" date="2012" name="Gene">
        <title>Sequence of Leptospira santarosai serovar Shermani genome and prediction of virulence-associated genes.</title>
        <authorList>
            <person name="Chou L.F."/>
            <person name="Chen Y.T."/>
            <person name="Lu C.W."/>
            <person name="Ko Y.C."/>
            <person name="Tang C.Y."/>
            <person name="Pan M.J."/>
            <person name="Tian Y.C."/>
            <person name="Chiu C.H."/>
            <person name="Hung C.C."/>
            <person name="Yang C.W."/>
        </authorList>
    </citation>
    <scope>NUCLEOTIDE SEQUENCE [LARGE SCALE GENOMIC DNA]</scope>
    <source>
        <strain evidence="1">LT 821</strain>
    </source>
</reference>
<name>K8YF85_9LEPT</name>
<sequence>MWELPQKFKGFYGSLGLEIWESPSKNEIVVDTILSYFI</sequence>
<organism evidence="1 2">
    <name type="scientific">Leptospira santarosai serovar Shermani str. LT 821</name>
    <dbReference type="NCBI Taxonomy" id="758847"/>
    <lineage>
        <taxon>Bacteria</taxon>
        <taxon>Pseudomonadati</taxon>
        <taxon>Spirochaetota</taxon>
        <taxon>Spirochaetia</taxon>
        <taxon>Leptospirales</taxon>
        <taxon>Leptospiraceae</taxon>
        <taxon>Leptospira</taxon>
    </lineage>
</organism>
<evidence type="ECO:0000313" key="1">
    <source>
        <dbReference type="EMBL" id="EKT88010.2"/>
    </source>
</evidence>
<dbReference type="AlphaFoldDB" id="K8YF85"/>
<gene>
    <name evidence="1" type="ORF">LSS_03454</name>
</gene>
<dbReference type="KEGG" id="lst:LSS_03454"/>
<dbReference type="Proteomes" id="UP000035800">
    <property type="component" value="Chromosome I"/>
</dbReference>